<keyword evidence="2 5" id="KW-0812">Transmembrane</keyword>
<dbReference type="InterPro" id="IPR052165">
    <property type="entry name" value="Membrane_assoc_protease"/>
</dbReference>
<evidence type="ECO:0000256" key="1">
    <source>
        <dbReference type="ARBA" id="ARBA00004141"/>
    </source>
</evidence>
<accession>A0ABV7HVS9</accession>
<evidence type="ECO:0000313" key="7">
    <source>
        <dbReference type="EMBL" id="MFC3156868.1"/>
    </source>
</evidence>
<keyword evidence="8" id="KW-1185">Reference proteome</keyword>
<sequence length="153" mass="17087">METWLESGLLAWHWVVIGFLLAALEILLPSFFMLWLGVSAIAVGLVTLFVPMALAWQLLLWAALSLSCLVAWFKFVAPKMHDKTRSGMAHESMVGKVATVLDYHTATSRGQLRFSAPVLGEDEWRFICEQPLKPGDRVCVIDFSGNDLIVKPQ</sequence>
<evidence type="ECO:0000256" key="2">
    <source>
        <dbReference type="ARBA" id="ARBA00022692"/>
    </source>
</evidence>
<dbReference type="PANTHER" id="PTHR33507">
    <property type="entry name" value="INNER MEMBRANE PROTEIN YBBJ"/>
    <property type="match status" value="1"/>
</dbReference>
<evidence type="ECO:0000256" key="5">
    <source>
        <dbReference type="SAM" id="Phobius"/>
    </source>
</evidence>
<feature type="transmembrane region" description="Helical" evidence="5">
    <location>
        <begin position="33"/>
        <end position="52"/>
    </location>
</feature>
<dbReference type="SUPFAM" id="SSF141322">
    <property type="entry name" value="NfeD domain-like"/>
    <property type="match status" value="1"/>
</dbReference>
<dbReference type="Pfam" id="PF01957">
    <property type="entry name" value="NfeD"/>
    <property type="match status" value="1"/>
</dbReference>
<comment type="subcellular location">
    <subcellularLocation>
        <location evidence="1">Membrane</location>
        <topology evidence="1">Multi-pass membrane protein</topology>
    </subcellularLocation>
</comment>
<organism evidence="7 8">
    <name type="scientific">Gilvimarinus japonicus</name>
    <dbReference type="NCBI Taxonomy" id="1796469"/>
    <lineage>
        <taxon>Bacteria</taxon>
        <taxon>Pseudomonadati</taxon>
        <taxon>Pseudomonadota</taxon>
        <taxon>Gammaproteobacteria</taxon>
        <taxon>Cellvibrionales</taxon>
        <taxon>Cellvibrionaceae</taxon>
        <taxon>Gilvimarinus</taxon>
    </lineage>
</organism>
<dbReference type="RefSeq" id="WP_382418312.1">
    <property type="nucleotide sequence ID" value="NZ_AP031500.1"/>
</dbReference>
<reference evidence="8" key="1">
    <citation type="journal article" date="2019" name="Int. J. Syst. Evol. Microbiol.">
        <title>The Global Catalogue of Microorganisms (GCM) 10K type strain sequencing project: providing services to taxonomists for standard genome sequencing and annotation.</title>
        <authorList>
            <consortium name="The Broad Institute Genomics Platform"/>
            <consortium name="The Broad Institute Genome Sequencing Center for Infectious Disease"/>
            <person name="Wu L."/>
            <person name="Ma J."/>
        </authorList>
    </citation>
    <scope>NUCLEOTIDE SEQUENCE [LARGE SCALE GENOMIC DNA]</scope>
    <source>
        <strain evidence="8">KCTC 52141</strain>
    </source>
</reference>
<dbReference type="InterPro" id="IPR002810">
    <property type="entry name" value="NfeD-like_C"/>
</dbReference>
<dbReference type="EMBL" id="JBHRTL010000031">
    <property type="protein sequence ID" value="MFC3156868.1"/>
    <property type="molecule type" value="Genomic_DNA"/>
</dbReference>
<keyword evidence="3 5" id="KW-1133">Transmembrane helix</keyword>
<evidence type="ECO:0000313" key="8">
    <source>
        <dbReference type="Proteomes" id="UP001595548"/>
    </source>
</evidence>
<gene>
    <name evidence="7" type="ORF">ACFOEB_16780</name>
</gene>
<keyword evidence="4 5" id="KW-0472">Membrane</keyword>
<proteinExistence type="predicted"/>
<feature type="domain" description="NfeD-like C-terminal" evidence="6">
    <location>
        <begin position="91"/>
        <end position="152"/>
    </location>
</feature>
<dbReference type="InterPro" id="IPR012340">
    <property type="entry name" value="NA-bd_OB-fold"/>
</dbReference>
<comment type="caution">
    <text evidence="7">The sequence shown here is derived from an EMBL/GenBank/DDBJ whole genome shotgun (WGS) entry which is preliminary data.</text>
</comment>
<dbReference type="PANTHER" id="PTHR33507:SF3">
    <property type="entry name" value="INNER MEMBRANE PROTEIN YBBJ"/>
    <property type="match status" value="1"/>
</dbReference>
<feature type="transmembrane region" description="Helical" evidence="5">
    <location>
        <begin position="58"/>
        <end position="77"/>
    </location>
</feature>
<evidence type="ECO:0000256" key="4">
    <source>
        <dbReference type="ARBA" id="ARBA00023136"/>
    </source>
</evidence>
<dbReference type="Gene3D" id="2.40.50.140">
    <property type="entry name" value="Nucleic acid-binding proteins"/>
    <property type="match status" value="1"/>
</dbReference>
<dbReference type="Proteomes" id="UP001595548">
    <property type="component" value="Unassembled WGS sequence"/>
</dbReference>
<feature type="transmembrane region" description="Helical" evidence="5">
    <location>
        <begin position="12"/>
        <end position="28"/>
    </location>
</feature>
<name>A0ABV7HVS9_9GAMM</name>
<evidence type="ECO:0000259" key="6">
    <source>
        <dbReference type="Pfam" id="PF01957"/>
    </source>
</evidence>
<evidence type="ECO:0000256" key="3">
    <source>
        <dbReference type="ARBA" id="ARBA00022989"/>
    </source>
</evidence>
<protein>
    <submittedName>
        <fullName evidence="7">NfeD family protein</fullName>
    </submittedName>
</protein>